<dbReference type="EMBL" id="BGPR01035276">
    <property type="protein sequence ID" value="GBO10031.1"/>
    <property type="molecule type" value="Genomic_DNA"/>
</dbReference>
<sequence length="100" mass="10665">MFTDSLEVNIATLALIEATAEVIQGRNITPMDHTVTITLNLVINVILINVKAHVAGGVGKLRPAVDSTAGSASDELKDCRNTDYSLLIKNKFALSCGHQC</sequence>
<accession>A0A4Y2UDF2</accession>
<evidence type="ECO:0000313" key="1">
    <source>
        <dbReference type="EMBL" id="GBO10031.1"/>
    </source>
</evidence>
<organism evidence="1 2">
    <name type="scientific">Araneus ventricosus</name>
    <name type="common">Orbweaver spider</name>
    <name type="synonym">Epeira ventricosa</name>
    <dbReference type="NCBI Taxonomy" id="182803"/>
    <lineage>
        <taxon>Eukaryota</taxon>
        <taxon>Metazoa</taxon>
        <taxon>Ecdysozoa</taxon>
        <taxon>Arthropoda</taxon>
        <taxon>Chelicerata</taxon>
        <taxon>Arachnida</taxon>
        <taxon>Araneae</taxon>
        <taxon>Araneomorphae</taxon>
        <taxon>Entelegynae</taxon>
        <taxon>Araneoidea</taxon>
        <taxon>Araneidae</taxon>
        <taxon>Araneus</taxon>
    </lineage>
</organism>
<protein>
    <submittedName>
        <fullName evidence="1">Uncharacterized protein</fullName>
    </submittedName>
</protein>
<reference evidence="1 2" key="1">
    <citation type="journal article" date="2019" name="Sci. Rep.">
        <title>Orb-weaving spider Araneus ventricosus genome elucidates the spidroin gene catalogue.</title>
        <authorList>
            <person name="Kono N."/>
            <person name="Nakamura H."/>
            <person name="Ohtoshi R."/>
            <person name="Moran D.A.P."/>
            <person name="Shinohara A."/>
            <person name="Yoshida Y."/>
            <person name="Fujiwara M."/>
            <person name="Mori M."/>
            <person name="Tomita M."/>
            <person name="Arakawa K."/>
        </authorList>
    </citation>
    <scope>NUCLEOTIDE SEQUENCE [LARGE SCALE GENOMIC DNA]</scope>
</reference>
<name>A0A4Y2UDF2_ARAVE</name>
<gene>
    <name evidence="1" type="ORF">AVEN_185719_1</name>
</gene>
<evidence type="ECO:0000313" key="2">
    <source>
        <dbReference type="Proteomes" id="UP000499080"/>
    </source>
</evidence>
<dbReference type="Proteomes" id="UP000499080">
    <property type="component" value="Unassembled WGS sequence"/>
</dbReference>
<dbReference type="AlphaFoldDB" id="A0A4Y2UDF2"/>
<keyword evidence="2" id="KW-1185">Reference proteome</keyword>
<proteinExistence type="predicted"/>
<comment type="caution">
    <text evidence="1">The sequence shown here is derived from an EMBL/GenBank/DDBJ whole genome shotgun (WGS) entry which is preliminary data.</text>
</comment>